<evidence type="ECO:0000256" key="8">
    <source>
        <dbReference type="ARBA" id="ARBA00023180"/>
    </source>
</evidence>
<dbReference type="Pfam" id="PF00193">
    <property type="entry name" value="Xlink"/>
    <property type="match status" value="1"/>
</dbReference>
<evidence type="ECO:0000256" key="9">
    <source>
        <dbReference type="PROSITE-ProRule" id="PRU00323"/>
    </source>
</evidence>
<organism evidence="12 13">
    <name type="scientific">Chanos chanos</name>
    <name type="common">Milkfish</name>
    <name type="synonym">Mugil chanos</name>
    <dbReference type="NCBI Taxonomy" id="29144"/>
    <lineage>
        <taxon>Eukaryota</taxon>
        <taxon>Metazoa</taxon>
        <taxon>Chordata</taxon>
        <taxon>Craniata</taxon>
        <taxon>Vertebrata</taxon>
        <taxon>Euteleostomi</taxon>
        <taxon>Actinopterygii</taxon>
        <taxon>Neopterygii</taxon>
        <taxon>Teleostei</taxon>
        <taxon>Ostariophysi</taxon>
        <taxon>Gonorynchiformes</taxon>
        <taxon>Chanidae</taxon>
        <taxon>Chanos</taxon>
    </lineage>
</organism>
<feature type="transmembrane region" description="Helical" evidence="10">
    <location>
        <begin position="142"/>
        <end position="167"/>
    </location>
</feature>
<dbReference type="PROSITE" id="PS01241">
    <property type="entry name" value="LINK_1"/>
    <property type="match status" value="1"/>
</dbReference>
<keyword evidence="12" id="KW-1185">Reference proteome</keyword>
<evidence type="ECO:0000313" key="12">
    <source>
        <dbReference type="Proteomes" id="UP000504632"/>
    </source>
</evidence>
<keyword evidence="4 10" id="KW-1133">Transmembrane helix</keyword>
<dbReference type="GO" id="GO:0005540">
    <property type="term" value="F:hyaluronic acid binding"/>
    <property type="evidence" value="ECO:0007669"/>
    <property type="project" value="InterPro"/>
</dbReference>
<protein>
    <submittedName>
        <fullName evidence="13">Lymphatic vessel endothelial hyaluronic receptor 1b</fullName>
    </submittedName>
</protein>
<feature type="domain" description="Link" evidence="11">
    <location>
        <begin position="45"/>
        <end position="138"/>
    </location>
</feature>
<evidence type="ECO:0000256" key="10">
    <source>
        <dbReference type="SAM" id="Phobius"/>
    </source>
</evidence>
<dbReference type="GO" id="GO:0004888">
    <property type="term" value="F:transmembrane signaling receptor activity"/>
    <property type="evidence" value="ECO:0007669"/>
    <property type="project" value="TreeGrafter"/>
</dbReference>
<dbReference type="SUPFAM" id="SSF56436">
    <property type="entry name" value="C-type lectin-like"/>
    <property type="match status" value="1"/>
</dbReference>
<dbReference type="SMART" id="SM00445">
    <property type="entry name" value="LINK"/>
    <property type="match status" value="1"/>
</dbReference>
<dbReference type="OrthoDB" id="9938473at2759"/>
<dbReference type="InterPro" id="IPR043210">
    <property type="entry name" value="CD44_antigen-like"/>
</dbReference>
<keyword evidence="8" id="KW-0325">Glycoprotein</keyword>
<evidence type="ECO:0000256" key="2">
    <source>
        <dbReference type="ARBA" id="ARBA00022692"/>
    </source>
</evidence>
<dbReference type="PROSITE" id="PS50963">
    <property type="entry name" value="LINK_2"/>
    <property type="match status" value="1"/>
</dbReference>
<evidence type="ECO:0000256" key="1">
    <source>
        <dbReference type="ARBA" id="ARBA00004167"/>
    </source>
</evidence>
<keyword evidence="7 13" id="KW-0675">Receptor</keyword>
<dbReference type="PANTHER" id="PTHR10225:SF2">
    <property type="entry name" value="LYMPHATIC VESSEL ENDOTHELIAL HYALURONIC ACID RECEPTOR 1"/>
    <property type="match status" value="1"/>
</dbReference>
<keyword evidence="3" id="KW-0732">Signal</keyword>
<dbReference type="InterPro" id="IPR016186">
    <property type="entry name" value="C-type_lectin-like/link_sf"/>
</dbReference>
<evidence type="ECO:0000256" key="6">
    <source>
        <dbReference type="ARBA" id="ARBA00023157"/>
    </source>
</evidence>
<accession>A0A6J2WRI7</accession>
<proteinExistence type="predicted"/>
<dbReference type="PANTHER" id="PTHR10225">
    <property type="entry name" value="HYALURONAN RECEPTOR"/>
    <property type="match status" value="1"/>
</dbReference>
<gene>
    <name evidence="13" type="primary">lyve1b</name>
</gene>
<dbReference type="GO" id="GO:0007155">
    <property type="term" value="P:cell adhesion"/>
    <property type="evidence" value="ECO:0007669"/>
    <property type="project" value="InterPro"/>
</dbReference>
<evidence type="ECO:0000259" key="11">
    <source>
        <dbReference type="PROSITE" id="PS50963"/>
    </source>
</evidence>
<evidence type="ECO:0000256" key="4">
    <source>
        <dbReference type="ARBA" id="ARBA00022989"/>
    </source>
</evidence>
<comment type="caution">
    <text evidence="9">Lacks conserved residue(s) required for the propagation of feature annotation.</text>
</comment>
<evidence type="ECO:0000313" key="13">
    <source>
        <dbReference type="RefSeq" id="XP_030646436.1"/>
    </source>
</evidence>
<dbReference type="Proteomes" id="UP000504632">
    <property type="component" value="Chromosome 13"/>
</dbReference>
<dbReference type="InterPro" id="IPR000538">
    <property type="entry name" value="Link_dom"/>
</dbReference>
<dbReference type="InParanoid" id="A0A6J2WRI7"/>
<sequence>MLKVTRLQQPCCYGFTADKQNIPRGSVKTDKSPMPVFPENGRISGVFMVYLESKPQVYSFNASVAREACQSLNVNIATKGQVETAQKNGLQTCRYGWVAENFAVVPRTVRSERCGQNKLGVITWQAEPSKAFEVFCFNATAVLTALIISASVVLLLAAGAAGAIWYYKIRGRSFPLWTRIRNKEIIETEMWRHFSKRHQNSQQRSREDDTKSYDDITVQMDLDTD</sequence>
<keyword evidence="5 10" id="KW-0472">Membrane</keyword>
<keyword evidence="6 9" id="KW-1015">Disulfide bond</keyword>
<dbReference type="CTD" id="564249"/>
<dbReference type="GO" id="GO:0005886">
    <property type="term" value="C:plasma membrane"/>
    <property type="evidence" value="ECO:0007669"/>
    <property type="project" value="TreeGrafter"/>
</dbReference>
<evidence type="ECO:0000256" key="7">
    <source>
        <dbReference type="ARBA" id="ARBA00023170"/>
    </source>
</evidence>
<keyword evidence="2 10" id="KW-0812">Transmembrane</keyword>
<comment type="subcellular location">
    <subcellularLocation>
        <location evidence="1">Membrane</location>
        <topology evidence="1">Single-pass membrane protein</topology>
    </subcellularLocation>
</comment>
<dbReference type="Gene3D" id="3.10.100.10">
    <property type="entry name" value="Mannose-Binding Protein A, subunit A"/>
    <property type="match status" value="1"/>
</dbReference>
<reference evidence="13" key="1">
    <citation type="submission" date="2025-08" db="UniProtKB">
        <authorList>
            <consortium name="RefSeq"/>
        </authorList>
    </citation>
    <scope>IDENTIFICATION</scope>
</reference>
<evidence type="ECO:0000256" key="3">
    <source>
        <dbReference type="ARBA" id="ARBA00022729"/>
    </source>
</evidence>
<dbReference type="AlphaFoldDB" id="A0A6J2WRI7"/>
<dbReference type="GeneID" id="115826690"/>
<feature type="disulfide bond" evidence="9">
    <location>
        <begin position="93"/>
        <end position="114"/>
    </location>
</feature>
<name>A0A6J2WRI7_CHACN</name>
<evidence type="ECO:0000256" key="5">
    <source>
        <dbReference type="ARBA" id="ARBA00023136"/>
    </source>
</evidence>
<dbReference type="FunCoup" id="A0A6J2WRI7">
    <property type="interactions" value="12"/>
</dbReference>
<dbReference type="InterPro" id="IPR016187">
    <property type="entry name" value="CTDL_fold"/>
</dbReference>
<dbReference type="RefSeq" id="XP_030646436.1">
    <property type="nucleotide sequence ID" value="XM_030790576.1"/>
</dbReference>